<name>A0A2A4CQT7_9RHOB</name>
<sequence>MSYPFLIWTMRRTGGTTLASLVMEMSEHLATEHEPFNVDRKFGAITRDFRQRGDLAALRAGVDEALAPGRKIKHCHEIVPSALNRALMEAGERYGNRHVVLDRRNEVDRIVSLELAKITGAWGKEAADANYQRIERGEITLAPIELEAPLRHLELCRNRRQQLARLFEEFGVDPFVIHFEDVYGDFDAGRARVQDLLAHLAIDRAAFPDYEKRVRDALLTRGQNTARITDFVPNISELRARLEEAVARDPFSF</sequence>
<dbReference type="InterPro" id="IPR027417">
    <property type="entry name" value="P-loop_NTPase"/>
</dbReference>
<dbReference type="RefSeq" id="WP_096433652.1">
    <property type="nucleotide sequence ID" value="NZ_NTJD01000006.1"/>
</dbReference>
<dbReference type="SUPFAM" id="SSF52540">
    <property type="entry name" value="P-loop containing nucleoside triphosphate hydrolases"/>
    <property type="match status" value="1"/>
</dbReference>
<gene>
    <name evidence="1" type="ORF">CLN94_09740</name>
</gene>
<dbReference type="OrthoDB" id="7831342at2"/>
<protein>
    <recommendedName>
        <fullName evidence="3">Sulphotransferase Stf0 domain-containing protein</fullName>
    </recommendedName>
</protein>
<evidence type="ECO:0000313" key="2">
    <source>
        <dbReference type="Proteomes" id="UP000243507"/>
    </source>
</evidence>
<proteinExistence type="predicted"/>
<comment type="caution">
    <text evidence="1">The sequence shown here is derived from an EMBL/GenBank/DDBJ whole genome shotgun (WGS) entry which is preliminary data.</text>
</comment>
<dbReference type="AlphaFoldDB" id="A0A2A4CQT7"/>
<dbReference type="EMBL" id="NTJD01000006">
    <property type="protein sequence ID" value="PCD76454.1"/>
    <property type="molecule type" value="Genomic_DNA"/>
</dbReference>
<dbReference type="Proteomes" id="UP000243507">
    <property type="component" value="Unassembled WGS sequence"/>
</dbReference>
<evidence type="ECO:0008006" key="3">
    <source>
        <dbReference type="Google" id="ProtNLM"/>
    </source>
</evidence>
<reference evidence="1 2" key="1">
    <citation type="submission" date="2017-09" db="EMBL/GenBank/DDBJ databases">
        <title>A multilocus sequence analysis scheme for characterization of bacteria in the genus Thioclava.</title>
        <authorList>
            <person name="Liu Y."/>
            <person name="Shao Z."/>
        </authorList>
    </citation>
    <scope>NUCLEOTIDE SEQUENCE [LARGE SCALE GENOMIC DNA]</scope>
    <source>
        <strain evidence="1 2">CAU 1312</strain>
    </source>
</reference>
<keyword evidence="2" id="KW-1185">Reference proteome</keyword>
<organism evidence="1 2">
    <name type="scientific">Pseudothioclava arenosa</name>
    <dbReference type="NCBI Taxonomy" id="1795308"/>
    <lineage>
        <taxon>Bacteria</taxon>
        <taxon>Pseudomonadati</taxon>
        <taxon>Pseudomonadota</taxon>
        <taxon>Alphaproteobacteria</taxon>
        <taxon>Rhodobacterales</taxon>
        <taxon>Paracoccaceae</taxon>
        <taxon>Pseudothioclava</taxon>
    </lineage>
</organism>
<dbReference type="Gene3D" id="3.40.50.300">
    <property type="entry name" value="P-loop containing nucleotide triphosphate hydrolases"/>
    <property type="match status" value="1"/>
</dbReference>
<accession>A0A2A4CQT7</accession>
<evidence type="ECO:0000313" key="1">
    <source>
        <dbReference type="EMBL" id="PCD76454.1"/>
    </source>
</evidence>